<dbReference type="GO" id="GO:0030245">
    <property type="term" value="P:cellulose catabolic process"/>
    <property type="evidence" value="ECO:0007669"/>
    <property type="project" value="InterPro"/>
</dbReference>
<keyword evidence="4" id="KW-1185">Reference proteome</keyword>
<keyword evidence="2" id="KW-0732">Signal</keyword>
<sequence>MFLGSCSRLIAAATGLALAMTSSLVLAEELCSIVPSSYTQAKTDYPDLSKALEALEQHAIASWFTDRMTTDERSTMLSSMINQCSEDTRLSIVVYGIPNKDCDAGLSSGGSVKSTDDYKAFLKQLTDAVGDRKVLYVVEPDAVGLLAKENSCGSSAGYLDNLKVAVEALSASANAELYVDVGYWMLADSTTAAKIAPIMQELGSCGRVKGVTINTSNYRSNDECAAYCTNFQNAMGKSDMSCVVDTSRNFKGSPTSDWCNVPTAGIGKPPSSETGISNIDYFMWIKPPGESDGECATGGTSAGSFYADGFTKLWDQGYFVSEEGMKTIADGTGDATQQRSQASAGSSVDQTSSIDQDAFKMVKILRTPLAMAALGWCCYQGEVSAEDLCSIAPSSYSGAKTTYPQLATALETMEQYSIATWYTDRLSDSDRSTMLSSLTSECSEDSRMTIAVYGIPDKDCNAGLSSSGTVQSTSDYESFLSQLTTAVGDRKVLYIVEPDAVGLLANGGCGGAAGYLDNLKIAVAALSANSNAELYVDVGYWLLADSTNAAAVATIINELSASGTLKGITINTSNYRSNDECTTYCNNFQTAMGSSTMTCIIDTSRNYNGSPTSDWCNVKTAGVGKPPTSETGISNIDYFMWIKPPGESDGTCTDTSYSDESLTGVTAGTFYEEGVQALWDQGYFVSEQGMATISGSSSNSTSQTSSKSGTQISSQTSQTATQTTTSSADQTSSVGQEYDSSTQSAAGTVAPADTGSSQSTTTAPVTLTATPTVIPTATPTATPSATPTATTAIPAATSSAGSNTSQTSACKIKKRLRKL</sequence>
<feature type="compositionally biased region" description="Low complexity" evidence="1">
    <location>
        <begin position="759"/>
        <end position="800"/>
    </location>
</feature>
<comment type="caution">
    <text evidence="3">The sequence shown here is derived from an EMBL/GenBank/DDBJ whole genome shotgun (WGS) entry which is preliminary data.</text>
</comment>
<protein>
    <recommendedName>
        <fullName evidence="5">Glycoside hydrolase</fullName>
    </recommendedName>
</protein>
<evidence type="ECO:0000313" key="3">
    <source>
        <dbReference type="EMBL" id="KAG6963724.1"/>
    </source>
</evidence>
<dbReference type="InterPro" id="IPR016288">
    <property type="entry name" value="Beta_cellobiohydrolase"/>
</dbReference>
<dbReference type="EMBL" id="JAENGY010000409">
    <property type="protein sequence ID" value="KAG6963724.1"/>
    <property type="molecule type" value="Genomic_DNA"/>
</dbReference>
<gene>
    <name evidence="3" type="ORF">JG688_00008040</name>
</gene>
<feature type="chain" id="PRO_5035226498" description="Glycoside hydrolase" evidence="2">
    <location>
        <begin position="28"/>
        <end position="819"/>
    </location>
</feature>
<evidence type="ECO:0000256" key="2">
    <source>
        <dbReference type="SAM" id="SignalP"/>
    </source>
</evidence>
<accession>A0A8J5IYY9</accession>
<feature type="region of interest" description="Disordered" evidence="1">
    <location>
        <begin position="693"/>
        <end position="819"/>
    </location>
</feature>
<feature type="compositionally biased region" description="Low complexity" evidence="1">
    <location>
        <begin position="693"/>
        <end position="733"/>
    </location>
</feature>
<proteinExistence type="predicted"/>
<dbReference type="FunFam" id="3.20.20.40:FF:000003">
    <property type="entry name" value="Glucanase"/>
    <property type="match status" value="2"/>
</dbReference>
<dbReference type="PANTHER" id="PTHR34876">
    <property type="match status" value="1"/>
</dbReference>
<evidence type="ECO:0008006" key="5">
    <source>
        <dbReference type="Google" id="ProtNLM"/>
    </source>
</evidence>
<dbReference type="Proteomes" id="UP000709295">
    <property type="component" value="Unassembled WGS sequence"/>
</dbReference>
<name>A0A8J5IYY9_9STRA</name>
<organism evidence="3 4">
    <name type="scientific">Phytophthora aleatoria</name>
    <dbReference type="NCBI Taxonomy" id="2496075"/>
    <lineage>
        <taxon>Eukaryota</taxon>
        <taxon>Sar</taxon>
        <taxon>Stramenopiles</taxon>
        <taxon>Oomycota</taxon>
        <taxon>Peronosporomycetes</taxon>
        <taxon>Peronosporales</taxon>
        <taxon>Peronosporaceae</taxon>
        <taxon>Phytophthora</taxon>
    </lineage>
</organism>
<evidence type="ECO:0000313" key="4">
    <source>
        <dbReference type="Proteomes" id="UP000709295"/>
    </source>
</evidence>
<dbReference type="GO" id="GO:0004553">
    <property type="term" value="F:hydrolase activity, hydrolyzing O-glycosyl compounds"/>
    <property type="evidence" value="ECO:0007669"/>
    <property type="project" value="InterPro"/>
</dbReference>
<dbReference type="AlphaFoldDB" id="A0A8J5IYY9"/>
<evidence type="ECO:0000256" key="1">
    <source>
        <dbReference type="SAM" id="MobiDB-lite"/>
    </source>
</evidence>
<feature type="signal peptide" evidence="2">
    <location>
        <begin position="1"/>
        <end position="27"/>
    </location>
</feature>
<feature type="compositionally biased region" description="Polar residues" evidence="1">
    <location>
        <begin position="334"/>
        <end position="349"/>
    </location>
</feature>
<feature type="compositionally biased region" description="Polar residues" evidence="1">
    <location>
        <begin position="734"/>
        <end position="746"/>
    </location>
</feature>
<feature type="region of interest" description="Disordered" evidence="1">
    <location>
        <begin position="330"/>
        <end position="349"/>
    </location>
</feature>
<dbReference type="Pfam" id="PF01341">
    <property type="entry name" value="Glyco_hydro_6"/>
    <property type="match status" value="2"/>
</dbReference>
<dbReference type="PANTHER" id="PTHR34876:SF4">
    <property type="entry name" value="1,4-BETA-D-GLUCAN CELLOBIOHYDROLASE C-RELATED"/>
    <property type="match status" value="1"/>
</dbReference>
<reference evidence="3" key="1">
    <citation type="submission" date="2021-01" db="EMBL/GenBank/DDBJ databases">
        <title>Phytophthora aleatoria, a newly-described species from Pinus radiata is distinct from Phytophthora cactorum isolates based on comparative genomics.</title>
        <authorList>
            <person name="Mcdougal R."/>
            <person name="Panda P."/>
            <person name="Williams N."/>
            <person name="Studholme D.J."/>
        </authorList>
    </citation>
    <scope>NUCLEOTIDE SEQUENCE</scope>
    <source>
        <strain evidence="3">NZFS 4037</strain>
    </source>
</reference>